<dbReference type="AlphaFoldDB" id="A0A0C2SMQ5"/>
<keyword evidence="3" id="KW-1185">Reference proteome</keyword>
<evidence type="ECO:0000256" key="1">
    <source>
        <dbReference type="SAM" id="MobiDB-lite"/>
    </source>
</evidence>
<name>A0A0C2SMQ5_AMAMK</name>
<dbReference type="EMBL" id="KN818541">
    <property type="protein sequence ID" value="KIL55259.1"/>
    <property type="molecule type" value="Genomic_DNA"/>
</dbReference>
<evidence type="ECO:0000313" key="2">
    <source>
        <dbReference type="EMBL" id="KIL55259.1"/>
    </source>
</evidence>
<gene>
    <name evidence="2" type="ORF">M378DRAFT_18104</name>
</gene>
<dbReference type="InParanoid" id="A0A0C2SMQ5"/>
<feature type="region of interest" description="Disordered" evidence="1">
    <location>
        <begin position="132"/>
        <end position="178"/>
    </location>
</feature>
<dbReference type="Proteomes" id="UP000054549">
    <property type="component" value="Unassembled WGS sequence"/>
</dbReference>
<proteinExistence type="predicted"/>
<protein>
    <submittedName>
        <fullName evidence="2">Uncharacterized protein</fullName>
    </submittedName>
</protein>
<dbReference type="OrthoDB" id="3052667at2759"/>
<dbReference type="STRING" id="946122.A0A0C2SMQ5"/>
<reference evidence="2 3" key="1">
    <citation type="submission" date="2014-04" db="EMBL/GenBank/DDBJ databases">
        <title>Evolutionary Origins and Diversification of the Mycorrhizal Mutualists.</title>
        <authorList>
            <consortium name="DOE Joint Genome Institute"/>
            <consortium name="Mycorrhizal Genomics Consortium"/>
            <person name="Kohler A."/>
            <person name="Kuo A."/>
            <person name="Nagy L.G."/>
            <person name="Floudas D."/>
            <person name="Copeland A."/>
            <person name="Barry K.W."/>
            <person name="Cichocki N."/>
            <person name="Veneault-Fourrey C."/>
            <person name="LaButti K."/>
            <person name="Lindquist E.A."/>
            <person name="Lipzen A."/>
            <person name="Lundell T."/>
            <person name="Morin E."/>
            <person name="Murat C."/>
            <person name="Riley R."/>
            <person name="Ohm R."/>
            <person name="Sun H."/>
            <person name="Tunlid A."/>
            <person name="Henrissat B."/>
            <person name="Grigoriev I.V."/>
            <person name="Hibbett D.S."/>
            <person name="Martin F."/>
        </authorList>
    </citation>
    <scope>NUCLEOTIDE SEQUENCE [LARGE SCALE GENOMIC DNA]</scope>
    <source>
        <strain evidence="2 3">Koide BX008</strain>
    </source>
</reference>
<accession>A0A0C2SMQ5</accession>
<sequence length="178" mass="19952">MSQTCHKKRHKTWLEPAQKPWLLAWLGFPQMASVRDGSGLALAQTWLGSGSSRLEAKAVATLAMIPPLRSWEVEWYTGGMEPLFGAKRGQRKIIAEELARLNGDTAAFLQQWPMATRSVSELLRAIRRVRKPRRTTVNGTPAERDEREQGDEDPQGTAAGDAVGPSRSNQRMPRHHPY</sequence>
<dbReference type="HOGENOM" id="CLU_1510211_0_0_1"/>
<organism evidence="2 3">
    <name type="scientific">Amanita muscaria (strain Koide BX008)</name>
    <dbReference type="NCBI Taxonomy" id="946122"/>
    <lineage>
        <taxon>Eukaryota</taxon>
        <taxon>Fungi</taxon>
        <taxon>Dikarya</taxon>
        <taxon>Basidiomycota</taxon>
        <taxon>Agaricomycotina</taxon>
        <taxon>Agaricomycetes</taxon>
        <taxon>Agaricomycetidae</taxon>
        <taxon>Agaricales</taxon>
        <taxon>Pluteineae</taxon>
        <taxon>Amanitaceae</taxon>
        <taxon>Amanita</taxon>
    </lineage>
</organism>
<evidence type="ECO:0000313" key="3">
    <source>
        <dbReference type="Proteomes" id="UP000054549"/>
    </source>
</evidence>